<gene>
    <name evidence="12" type="ORF">E2986_07098</name>
</gene>
<comment type="caution">
    <text evidence="12">The sequence shown here is derived from an EMBL/GenBank/DDBJ whole genome shotgun (WGS) entry which is preliminary data.</text>
</comment>
<dbReference type="GO" id="GO:0000139">
    <property type="term" value="C:Golgi membrane"/>
    <property type="evidence" value="ECO:0007669"/>
    <property type="project" value="UniProtKB-SubCell"/>
</dbReference>
<evidence type="ECO:0000256" key="1">
    <source>
        <dbReference type="ARBA" id="ARBA00004323"/>
    </source>
</evidence>
<proteinExistence type="inferred from homology"/>
<dbReference type="PANTHER" id="PTHR11214">
    <property type="entry name" value="BETA-1,3-N-ACETYLGLUCOSAMINYLTRANSFERASE"/>
    <property type="match status" value="1"/>
</dbReference>
<evidence type="ECO:0000256" key="7">
    <source>
        <dbReference type="ARBA" id="ARBA00022989"/>
    </source>
</evidence>
<feature type="transmembrane region" description="Helical" evidence="11">
    <location>
        <begin position="98"/>
        <end position="119"/>
    </location>
</feature>
<sequence>MDKLRLLPLELPSATNINSNGTVKGKISFVRRLAVGFIILATLGLLYVPAYHSAQGSFLGLGETPSPAKHIGVSHLVASVGMHPLTLLEPLLCYKLTILYESAFIFLFIIITQLPGWAYNTSRDLCVYIHPENTTSVLSPNDICSPSPYLFIVICSAITNVKARIAMRNTWANKNNLNNTYNSTVKVAFLLGQSDNDTLNSMIAEESHQYNDIIQEKFYDTYNNLTLKSVMMLKWVTSNCGQAKYLMKTDDDMFVNIPTLMRTLQSRSQTTNTLLGSLICNAKPILDPNNKYTPKYMYSERIYPNYLSGTGYVMSLDVAFKLYHAALRTPLLHLEDVYITGLCAKHAKVRPINHSGFSYVPRKLDPCTLRNAITAHKVNVSSMYVIWKKLNDTNLSCSTHSHIAKKSVTLNRNGRNIGYYIVKRRTNKCV</sequence>
<keyword evidence="3 11" id="KW-0328">Glycosyltransferase</keyword>
<comment type="caution">
    <text evidence="11">Lacks conserved residue(s) required for the propagation of feature annotation.</text>
</comment>
<evidence type="ECO:0000313" key="12">
    <source>
        <dbReference type="EMBL" id="KAF3426526.1"/>
    </source>
</evidence>
<comment type="similarity">
    <text evidence="2 11">Belongs to the glycosyltransferase 31 family.</text>
</comment>
<evidence type="ECO:0000313" key="13">
    <source>
        <dbReference type="Proteomes" id="UP000655588"/>
    </source>
</evidence>
<dbReference type="GO" id="GO:0016758">
    <property type="term" value="F:hexosyltransferase activity"/>
    <property type="evidence" value="ECO:0007669"/>
    <property type="project" value="InterPro"/>
</dbReference>
<evidence type="ECO:0000256" key="11">
    <source>
        <dbReference type="RuleBase" id="RU363063"/>
    </source>
</evidence>
<evidence type="ECO:0000256" key="8">
    <source>
        <dbReference type="ARBA" id="ARBA00023034"/>
    </source>
</evidence>
<evidence type="ECO:0000256" key="10">
    <source>
        <dbReference type="ARBA" id="ARBA00023180"/>
    </source>
</evidence>
<evidence type="ECO:0000256" key="4">
    <source>
        <dbReference type="ARBA" id="ARBA00022679"/>
    </source>
</evidence>
<feature type="transmembrane region" description="Helical" evidence="11">
    <location>
        <begin position="33"/>
        <end position="51"/>
    </location>
</feature>
<comment type="subcellular location">
    <subcellularLocation>
        <location evidence="1 11">Golgi apparatus membrane</location>
        <topology evidence="1 11">Single-pass type II membrane protein</topology>
    </subcellularLocation>
</comment>
<name>A0A833RZL1_9HYME</name>
<keyword evidence="6" id="KW-0735">Signal-anchor</keyword>
<dbReference type="FunFam" id="3.90.550.50:FF:000001">
    <property type="entry name" value="Hexosyltransferase"/>
    <property type="match status" value="1"/>
</dbReference>
<dbReference type="Pfam" id="PF01762">
    <property type="entry name" value="Galactosyl_T"/>
    <property type="match status" value="1"/>
</dbReference>
<evidence type="ECO:0000256" key="6">
    <source>
        <dbReference type="ARBA" id="ARBA00022968"/>
    </source>
</evidence>
<dbReference type="Proteomes" id="UP000655588">
    <property type="component" value="Unassembled WGS sequence"/>
</dbReference>
<keyword evidence="7 11" id="KW-1133">Transmembrane helix</keyword>
<dbReference type="GO" id="GO:0006493">
    <property type="term" value="P:protein O-linked glycosylation"/>
    <property type="evidence" value="ECO:0007669"/>
    <property type="project" value="TreeGrafter"/>
</dbReference>
<keyword evidence="9 11" id="KW-0472">Membrane</keyword>
<dbReference type="EMBL" id="WNWW01000313">
    <property type="protein sequence ID" value="KAF3426526.1"/>
    <property type="molecule type" value="Genomic_DNA"/>
</dbReference>
<keyword evidence="5 11" id="KW-0812">Transmembrane</keyword>
<keyword evidence="13" id="KW-1185">Reference proteome</keyword>
<keyword evidence="4" id="KW-0808">Transferase</keyword>
<reference evidence="12" key="1">
    <citation type="submission" date="2019-11" db="EMBL/GenBank/DDBJ databases">
        <title>The nuclear and mitochondrial genomes of Frieseomelitta varia - a highly eusocial stingless bee (Meliponini) with a permanently sterile worker caste.</title>
        <authorList>
            <person name="Freitas F.C.P."/>
            <person name="Lourenco A.P."/>
            <person name="Nunes F.M.F."/>
            <person name="Paschoal A.R."/>
            <person name="Abreu F.C.P."/>
            <person name="Barbin F.O."/>
            <person name="Bataglia L."/>
            <person name="Cardoso-Junior C.A.M."/>
            <person name="Cervoni M.S."/>
            <person name="Silva S.R."/>
            <person name="Dalarmi F."/>
            <person name="Del Lama M.A."/>
            <person name="Depintor T.S."/>
            <person name="Ferreira K.M."/>
            <person name="Goria P.S."/>
            <person name="Jaskot M.C."/>
            <person name="Lago D.C."/>
            <person name="Luna-Lucena D."/>
            <person name="Moda L.M."/>
            <person name="Nascimento L."/>
            <person name="Pedrino M."/>
            <person name="Rabico F.O."/>
            <person name="Sanches F.C."/>
            <person name="Santos D.E."/>
            <person name="Santos C.G."/>
            <person name="Vieira J."/>
            <person name="Lopes T.F."/>
            <person name="Barchuk A.R."/>
            <person name="Hartfelder K."/>
            <person name="Simoes Z.L.P."/>
            <person name="Bitondi M.M.G."/>
            <person name="Pinheiro D.G."/>
        </authorList>
    </citation>
    <scope>NUCLEOTIDE SEQUENCE</scope>
    <source>
        <strain evidence="12">USP_RPSP 00005682</strain>
        <tissue evidence="12">Whole individual</tissue>
    </source>
</reference>
<evidence type="ECO:0000256" key="9">
    <source>
        <dbReference type="ARBA" id="ARBA00023136"/>
    </source>
</evidence>
<dbReference type="PANTHER" id="PTHR11214:SF314">
    <property type="entry name" value="HEXOSYLTRANSFERASE"/>
    <property type="match status" value="1"/>
</dbReference>
<accession>A0A833RZL1</accession>
<evidence type="ECO:0000256" key="5">
    <source>
        <dbReference type="ARBA" id="ARBA00022692"/>
    </source>
</evidence>
<dbReference type="Gene3D" id="3.90.550.50">
    <property type="match status" value="1"/>
</dbReference>
<keyword evidence="10" id="KW-0325">Glycoprotein</keyword>
<keyword evidence="8 11" id="KW-0333">Golgi apparatus</keyword>
<protein>
    <recommendedName>
        <fullName evidence="11">Hexosyltransferase</fullName>
        <ecNumber evidence="11">2.4.1.-</ecNumber>
    </recommendedName>
</protein>
<evidence type="ECO:0000256" key="2">
    <source>
        <dbReference type="ARBA" id="ARBA00008661"/>
    </source>
</evidence>
<dbReference type="InterPro" id="IPR002659">
    <property type="entry name" value="Glyco_trans_31"/>
</dbReference>
<organism evidence="12 13">
    <name type="scientific">Frieseomelitta varia</name>
    <dbReference type="NCBI Taxonomy" id="561572"/>
    <lineage>
        <taxon>Eukaryota</taxon>
        <taxon>Metazoa</taxon>
        <taxon>Ecdysozoa</taxon>
        <taxon>Arthropoda</taxon>
        <taxon>Hexapoda</taxon>
        <taxon>Insecta</taxon>
        <taxon>Pterygota</taxon>
        <taxon>Neoptera</taxon>
        <taxon>Endopterygota</taxon>
        <taxon>Hymenoptera</taxon>
        <taxon>Apocrita</taxon>
        <taxon>Aculeata</taxon>
        <taxon>Apoidea</taxon>
        <taxon>Anthophila</taxon>
        <taxon>Apidae</taxon>
        <taxon>Frieseomelitta</taxon>
    </lineage>
</organism>
<evidence type="ECO:0000256" key="3">
    <source>
        <dbReference type="ARBA" id="ARBA00022676"/>
    </source>
</evidence>
<dbReference type="EC" id="2.4.1.-" evidence="11"/>
<dbReference type="AlphaFoldDB" id="A0A833RZL1"/>